<dbReference type="AlphaFoldDB" id="A0A4Y9Z3J6"/>
<evidence type="ECO:0000313" key="3">
    <source>
        <dbReference type="Proteomes" id="UP000298390"/>
    </source>
</evidence>
<dbReference type="EMBL" id="SEKV01000027">
    <property type="protein sequence ID" value="TFY68610.1"/>
    <property type="molecule type" value="Genomic_DNA"/>
</dbReference>
<organism evidence="2 3">
    <name type="scientific">Rhodofomes roseus</name>
    <dbReference type="NCBI Taxonomy" id="34475"/>
    <lineage>
        <taxon>Eukaryota</taxon>
        <taxon>Fungi</taxon>
        <taxon>Dikarya</taxon>
        <taxon>Basidiomycota</taxon>
        <taxon>Agaricomycotina</taxon>
        <taxon>Agaricomycetes</taxon>
        <taxon>Polyporales</taxon>
        <taxon>Rhodofomes</taxon>
    </lineage>
</organism>
<accession>A0A4Y9Z3J6</accession>
<sequence>MKFTVAFALCAIAVLQTVSAAPAIDKRTGDLKKRTGGEAYITPPDLKKRTGGEAYITPPGMSVSLSCNAGMDTERHAGLLDLD</sequence>
<gene>
    <name evidence="2" type="ORF">EVJ58_g931</name>
</gene>
<keyword evidence="1" id="KW-0732">Signal</keyword>
<feature type="chain" id="PRO_5021236342" evidence="1">
    <location>
        <begin position="21"/>
        <end position="83"/>
    </location>
</feature>
<name>A0A4Y9Z3J6_9APHY</name>
<feature type="signal peptide" evidence="1">
    <location>
        <begin position="1"/>
        <end position="20"/>
    </location>
</feature>
<reference evidence="2 3" key="1">
    <citation type="submission" date="2019-01" db="EMBL/GenBank/DDBJ databases">
        <title>Genome sequencing of the rare red list fungi Fomitopsis rosea.</title>
        <authorList>
            <person name="Buettner E."/>
            <person name="Kellner H."/>
        </authorList>
    </citation>
    <scope>NUCLEOTIDE SEQUENCE [LARGE SCALE GENOMIC DNA]</scope>
    <source>
        <strain evidence="2 3">DSM 105464</strain>
    </source>
</reference>
<protein>
    <submittedName>
        <fullName evidence="2">Uncharacterized protein</fullName>
    </submittedName>
</protein>
<dbReference type="Proteomes" id="UP000298390">
    <property type="component" value="Unassembled WGS sequence"/>
</dbReference>
<evidence type="ECO:0000313" key="2">
    <source>
        <dbReference type="EMBL" id="TFY68610.1"/>
    </source>
</evidence>
<proteinExistence type="predicted"/>
<comment type="caution">
    <text evidence="2">The sequence shown here is derived from an EMBL/GenBank/DDBJ whole genome shotgun (WGS) entry which is preliminary data.</text>
</comment>
<evidence type="ECO:0000256" key="1">
    <source>
        <dbReference type="SAM" id="SignalP"/>
    </source>
</evidence>